<evidence type="ECO:0000256" key="4">
    <source>
        <dbReference type="ARBA" id="ARBA00023136"/>
    </source>
</evidence>
<keyword evidence="3 5" id="KW-1133">Transmembrane helix</keyword>
<feature type="transmembrane region" description="Helical" evidence="5">
    <location>
        <begin position="104"/>
        <end position="125"/>
    </location>
</feature>
<feature type="transmembrane region" description="Helical" evidence="5">
    <location>
        <begin position="268"/>
        <end position="294"/>
    </location>
</feature>
<dbReference type="PANTHER" id="PTHR42718">
    <property type="entry name" value="MAJOR FACILITATOR SUPERFAMILY MULTIDRUG TRANSPORTER MFSC"/>
    <property type="match status" value="1"/>
</dbReference>
<feature type="transmembrane region" description="Helical" evidence="5">
    <location>
        <begin position="314"/>
        <end position="332"/>
    </location>
</feature>
<dbReference type="RefSeq" id="WP_132430104.1">
    <property type="nucleotide sequence ID" value="NZ_SMFZ01000002.1"/>
</dbReference>
<keyword evidence="2 5" id="KW-0812">Transmembrane</keyword>
<feature type="transmembrane region" description="Helical" evidence="5">
    <location>
        <begin position="437"/>
        <end position="461"/>
    </location>
</feature>
<gene>
    <name evidence="7" type="ORF">EV378_5329</name>
</gene>
<keyword evidence="8" id="KW-1185">Reference proteome</keyword>
<dbReference type="AlphaFoldDB" id="A0A4R1HHV7"/>
<reference evidence="7 8" key="1">
    <citation type="submission" date="2019-03" db="EMBL/GenBank/DDBJ databases">
        <title>Sequencing the genomes of 1000 actinobacteria strains.</title>
        <authorList>
            <person name="Klenk H.-P."/>
        </authorList>
    </citation>
    <scope>NUCLEOTIDE SEQUENCE [LARGE SCALE GENOMIC DNA]</scope>
    <source>
        <strain evidence="7 8">DSM 44969</strain>
    </source>
</reference>
<comment type="caution">
    <text evidence="7">The sequence shown here is derived from an EMBL/GenBank/DDBJ whole genome shotgun (WGS) entry which is preliminary data.</text>
</comment>
<feature type="transmembrane region" description="Helical" evidence="5">
    <location>
        <begin position="203"/>
        <end position="222"/>
    </location>
</feature>
<comment type="subcellular location">
    <subcellularLocation>
        <location evidence="1">Cell membrane</location>
        <topology evidence="1">Multi-pass membrane protein</topology>
    </subcellularLocation>
</comment>
<feature type="domain" description="Major facilitator superfamily (MFS) profile" evidence="6">
    <location>
        <begin position="13"/>
        <end position="466"/>
    </location>
</feature>
<evidence type="ECO:0000256" key="2">
    <source>
        <dbReference type="ARBA" id="ARBA00022692"/>
    </source>
</evidence>
<feature type="transmembrane region" description="Helical" evidence="5">
    <location>
        <begin position="414"/>
        <end position="431"/>
    </location>
</feature>
<dbReference type="Pfam" id="PF07690">
    <property type="entry name" value="MFS_1"/>
    <property type="match status" value="1"/>
</dbReference>
<proteinExistence type="predicted"/>
<dbReference type="InterPro" id="IPR036259">
    <property type="entry name" value="MFS_trans_sf"/>
</dbReference>
<feature type="transmembrane region" description="Helical" evidence="5">
    <location>
        <begin position="48"/>
        <end position="67"/>
    </location>
</feature>
<dbReference type="PROSITE" id="PS50850">
    <property type="entry name" value="MFS"/>
    <property type="match status" value="1"/>
</dbReference>
<dbReference type="Gene3D" id="1.20.1720.10">
    <property type="entry name" value="Multidrug resistance protein D"/>
    <property type="match status" value="1"/>
</dbReference>
<accession>A0A4R1HHV7</accession>
<dbReference type="OrthoDB" id="4532109at2"/>
<evidence type="ECO:0000313" key="8">
    <source>
        <dbReference type="Proteomes" id="UP000295560"/>
    </source>
</evidence>
<dbReference type="PANTHER" id="PTHR42718:SF39">
    <property type="entry name" value="ACTINORHODIN TRANSPORTER-RELATED"/>
    <property type="match status" value="1"/>
</dbReference>
<dbReference type="Gene3D" id="1.20.1250.20">
    <property type="entry name" value="MFS general substrate transporter like domains"/>
    <property type="match status" value="1"/>
</dbReference>
<protein>
    <submittedName>
        <fullName evidence="7">EmrB/QacA subfamily drug resistance transporter</fullName>
    </submittedName>
</protein>
<dbReference type="InterPro" id="IPR011701">
    <property type="entry name" value="MFS"/>
</dbReference>
<evidence type="ECO:0000313" key="7">
    <source>
        <dbReference type="EMBL" id="TCK21348.1"/>
    </source>
</evidence>
<dbReference type="GO" id="GO:0005886">
    <property type="term" value="C:plasma membrane"/>
    <property type="evidence" value="ECO:0007669"/>
    <property type="project" value="UniProtKB-SubCell"/>
</dbReference>
<organism evidence="7 8">
    <name type="scientific">Pseudonocardia endophytica</name>
    <dbReference type="NCBI Taxonomy" id="401976"/>
    <lineage>
        <taxon>Bacteria</taxon>
        <taxon>Bacillati</taxon>
        <taxon>Actinomycetota</taxon>
        <taxon>Actinomycetes</taxon>
        <taxon>Pseudonocardiales</taxon>
        <taxon>Pseudonocardiaceae</taxon>
        <taxon>Pseudonocardia</taxon>
    </lineage>
</organism>
<feature type="transmembrane region" description="Helical" evidence="5">
    <location>
        <begin position="168"/>
        <end position="191"/>
    </location>
</feature>
<name>A0A4R1HHV7_PSEEN</name>
<feature type="transmembrane region" description="Helical" evidence="5">
    <location>
        <begin position="79"/>
        <end position="98"/>
    </location>
</feature>
<evidence type="ECO:0000256" key="3">
    <source>
        <dbReference type="ARBA" id="ARBA00022989"/>
    </source>
</evidence>
<feature type="transmembrane region" description="Helical" evidence="5">
    <location>
        <begin position="374"/>
        <end position="402"/>
    </location>
</feature>
<dbReference type="EMBL" id="SMFZ01000002">
    <property type="protein sequence ID" value="TCK21348.1"/>
    <property type="molecule type" value="Genomic_DNA"/>
</dbReference>
<dbReference type="Proteomes" id="UP000295560">
    <property type="component" value="Unassembled WGS sequence"/>
</dbReference>
<dbReference type="GO" id="GO:0022857">
    <property type="term" value="F:transmembrane transporter activity"/>
    <property type="evidence" value="ECO:0007669"/>
    <property type="project" value="InterPro"/>
</dbReference>
<evidence type="ECO:0000256" key="5">
    <source>
        <dbReference type="SAM" id="Phobius"/>
    </source>
</evidence>
<evidence type="ECO:0000259" key="6">
    <source>
        <dbReference type="PROSITE" id="PS50850"/>
    </source>
</evidence>
<feature type="transmembrane region" description="Helical" evidence="5">
    <location>
        <begin position="137"/>
        <end position="162"/>
    </location>
</feature>
<evidence type="ECO:0000256" key="1">
    <source>
        <dbReference type="ARBA" id="ARBA00004651"/>
    </source>
</evidence>
<sequence>MPEPAPYRWRWLALAAVLVAEVMDLLDATVVAIAAPSIREDLGGTVATIQWIAAGYTLAFAIGLITGGRLGDLYGRRRMFLIGLGGFVVMSALCGLAVSPGMLIVCRVLQGLFGAILIPQGFGIIRSTFDDDEAGTAFAAFGPTIGLAAVCGPILAGALIAWDLGGAGWRTIFLINVPIGMAGMALGLATIRESRSEDGPRPDPVGMGLVSAGVALLVFPLVEGRELGWPVWSFVLMGLSVPVLIVFARHQLRRSRSGRAPLVEPALFAARAYAGGLVVVLVFFGAMTGMVFAFGLYLQVGLGWSALHAGLGQAPWALGIAVGSALSGAVLGRRYGRRVLQIGALIAAAGVVGMVATFTSAGTGVTVWELAPTLIVTGLGIGLLLAPLFDIVLAGVSLPMVGSGSGVLNAMQQLGATGGVAALGTIFAGGLESGNALGGLQAVLIVTACLIALCAALAYLLPRRARPGTDALPSPDAAPATA</sequence>
<dbReference type="InterPro" id="IPR020846">
    <property type="entry name" value="MFS_dom"/>
</dbReference>
<keyword evidence="4 5" id="KW-0472">Membrane</keyword>
<dbReference type="CDD" id="cd17321">
    <property type="entry name" value="MFS_MMR_MDR_like"/>
    <property type="match status" value="1"/>
</dbReference>
<feature type="transmembrane region" description="Helical" evidence="5">
    <location>
        <begin position="228"/>
        <end position="247"/>
    </location>
</feature>
<feature type="transmembrane region" description="Helical" evidence="5">
    <location>
        <begin position="344"/>
        <end position="368"/>
    </location>
</feature>
<dbReference type="SUPFAM" id="SSF103473">
    <property type="entry name" value="MFS general substrate transporter"/>
    <property type="match status" value="1"/>
</dbReference>